<gene>
    <name evidence="3" type="ORF">F4553_003576</name>
</gene>
<accession>A0A841BM98</accession>
<evidence type="ECO:0000313" key="4">
    <source>
        <dbReference type="Proteomes" id="UP000587527"/>
    </source>
</evidence>
<keyword evidence="4" id="KW-1185">Reference proteome</keyword>
<dbReference type="EMBL" id="JACHMN010000002">
    <property type="protein sequence ID" value="MBB5870197.1"/>
    <property type="molecule type" value="Genomic_DNA"/>
</dbReference>
<dbReference type="RefSeq" id="WP_246466388.1">
    <property type="nucleotide sequence ID" value="NZ_JACHMN010000002.1"/>
</dbReference>
<dbReference type="Pfam" id="PF02622">
    <property type="entry name" value="DUF179"/>
    <property type="match status" value="1"/>
</dbReference>
<dbReference type="SUPFAM" id="SSF143456">
    <property type="entry name" value="VC0467-like"/>
    <property type="match status" value="1"/>
</dbReference>
<organism evidence="3 4">
    <name type="scientific">Allocatelliglobosispora scoriae</name>
    <dbReference type="NCBI Taxonomy" id="643052"/>
    <lineage>
        <taxon>Bacteria</taxon>
        <taxon>Bacillati</taxon>
        <taxon>Actinomycetota</taxon>
        <taxon>Actinomycetes</taxon>
        <taxon>Micromonosporales</taxon>
        <taxon>Micromonosporaceae</taxon>
        <taxon>Allocatelliglobosispora</taxon>
    </lineage>
</organism>
<dbReference type="HAMAP" id="MF_00758">
    <property type="entry name" value="UPF0301"/>
    <property type="match status" value="1"/>
</dbReference>
<proteinExistence type="inferred from homology"/>
<protein>
    <recommendedName>
        <fullName evidence="2">UPF0301 protein F4553_003576</fullName>
    </recommendedName>
</protein>
<evidence type="ECO:0000256" key="1">
    <source>
        <dbReference type="ARBA" id="ARBA00009600"/>
    </source>
</evidence>
<reference evidence="3 4" key="1">
    <citation type="submission" date="2020-08" db="EMBL/GenBank/DDBJ databases">
        <title>Sequencing the genomes of 1000 actinobacteria strains.</title>
        <authorList>
            <person name="Klenk H.-P."/>
        </authorList>
    </citation>
    <scope>NUCLEOTIDE SEQUENCE [LARGE SCALE GENOMIC DNA]</scope>
    <source>
        <strain evidence="3 4">DSM 45362</strain>
    </source>
</reference>
<name>A0A841BM98_9ACTN</name>
<dbReference type="Proteomes" id="UP000587527">
    <property type="component" value="Unassembled WGS sequence"/>
</dbReference>
<dbReference type="Gene3D" id="3.40.1740.10">
    <property type="entry name" value="VC0467-like"/>
    <property type="match status" value="1"/>
</dbReference>
<dbReference type="AlphaFoldDB" id="A0A841BM98"/>
<dbReference type="PANTHER" id="PTHR30327:SF1">
    <property type="entry name" value="UPF0301 PROTEIN YQGE"/>
    <property type="match status" value="1"/>
</dbReference>
<sequence>MTSGVERMELTGQLLVATPALRDPNFDRSVVLVLGHEQSGALGVVLNRATGTAVGEVLPGWDALAREPAVLFEGGPVQPDSAICVARARQGVAGFLGFSRVVGQIGTVDLSKDPAALTERLETVRVFAGYAGWTAGQLEGEIEAGSWHVCQSLPSDAFAVRPEELWQMVWRRQGGLLAAVAHYPADPAMN</sequence>
<dbReference type="InterPro" id="IPR003774">
    <property type="entry name" value="AlgH-like"/>
</dbReference>
<comment type="similarity">
    <text evidence="1 2">Belongs to the UPF0301 (AlgH) family.</text>
</comment>
<dbReference type="PANTHER" id="PTHR30327">
    <property type="entry name" value="UNCHARACTERIZED PROTEIN YQGE"/>
    <property type="match status" value="1"/>
</dbReference>
<evidence type="ECO:0000256" key="2">
    <source>
        <dbReference type="HAMAP-Rule" id="MF_00758"/>
    </source>
</evidence>
<dbReference type="NCBIfam" id="NF001270">
    <property type="entry name" value="PRK00228.2-2"/>
    <property type="match status" value="1"/>
</dbReference>
<comment type="caution">
    <text evidence="3">The sequence shown here is derived from an EMBL/GenBank/DDBJ whole genome shotgun (WGS) entry which is preliminary data.</text>
</comment>
<evidence type="ECO:0000313" key="3">
    <source>
        <dbReference type="EMBL" id="MBB5870197.1"/>
    </source>
</evidence>
<dbReference type="GO" id="GO:0005829">
    <property type="term" value="C:cytosol"/>
    <property type="evidence" value="ECO:0007669"/>
    <property type="project" value="TreeGrafter"/>
</dbReference>